<keyword evidence="3" id="KW-1185">Reference proteome</keyword>
<accession>A0A8H7T6P9</accession>
<dbReference type="EMBL" id="JAFJYH010000279">
    <property type="protein sequence ID" value="KAG4414142.1"/>
    <property type="molecule type" value="Genomic_DNA"/>
</dbReference>
<feature type="region of interest" description="Disordered" evidence="1">
    <location>
        <begin position="219"/>
        <end position="308"/>
    </location>
</feature>
<feature type="compositionally biased region" description="Polar residues" evidence="1">
    <location>
        <begin position="268"/>
        <end position="291"/>
    </location>
</feature>
<feature type="compositionally biased region" description="Polar residues" evidence="1">
    <location>
        <begin position="451"/>
        <end position="491"/>
    </location>
</feature>
<dbReference type="AlphaFoldDB" id="A0A8H7T6P9"/>
<proteinExistence type="predicted"/>
<dbReference type="OrthoDB" id="5417628at2759"/>
<evidence type="ECO:0000313" key="3">
    <source>
        <dbReference type="Proteomes" id="UP000664132"/>
    </source>
</evidence>
<protein>
    <submittedName>
        <fullName evidence="2">Uncharacterized protein</fullName>
    </submittedName>
</protein>
<sequence>MRYQNWDVLLFPDQYKVPLQEFKTSCQVIQDPESHNLQSNPLLLPTVTSFIPGLPAGAAFRISIHCWQNPEISRYIQTLKKPSDIVMFEARIFIDGKLAGSKWFSQSGPWPTIIELSVDLDKNGEFEKMQFPSFHEELLSQSYWNPGDDLGRIKVVISEGFSREQLTYPFERIKNIVSFSFQHAPLDVLEASSIAWPNAAMWRQVSLVGRYYAQHFSPRQGSDGIEAHSHSPRHGQSSRPTFPMPSVGSMPPPPLFTRQPAYDPFITDHTNNPAFSGWRHTSTTDTSMPDYSSTNTRSSSSRQVSDPMQFERTGRQFESMQMPGAFESLVEALTPAAPAVPTNTPDNGLANNMAGLSAASRRASSKMSIDGSAKADEQQIPKPSNVLKSSGFGGIKSRKENIQDSPLVTININPIGNDHATRKVSIPKTSAAIPPGTSETDAASSEEIRKPSQTPAPTGNQVGTSRPASATHENPTRRISQPFATTNNSSTKRQRVVTPAAAKVIDDEDEPRPSPSIRKASQASARTDGKENDRVVLGGIENI</sequence>
<feature type="region of interest" description="Disordered" evidence="1">
    <location>
        <begin position="361"/>
        <end position="543"/>
    </location>
</feature>
<feature type="compositionally biased region" description="Polar residues" evidence="1">
    <location>
        <begin position="403"/>
        <end position="414"/>
    </location>
</feature>
<organism evidence="2 3">
    <name type="scientific">Cadophora malorum</name>
    <dbReference type="NCBI Taxonomy" id="108018"/>
    <lineage>
        <taxon>Eukaryota</taxon>
        <taxon>Fungi</taxon>
        <taxon>Dikarya</taxon>
        <taxon>Ascomycota</taxon>
        <taxon>Pezizomycotina</taxon>
        <taxon>Leotiomycetes</taxon>
        <taxon>Helotiales</taxon>
        <taxon>Ploettnerulaceae</taxon>
        <taxon>Cadophora</taxon>
    </lineage>
</organism>
<gene>
    <name evidence="2" type="ORF">IFR04_012708</name>
</gene>
<evidence type="ECO:0000256" key="1">
    <source>
        <dbReference type="SAM" id="MobiDB-lite"/>
    </source>
</evidence>
<reference evidence="2" key="1">
    <citation type="submission" date="2021-02" db="EMBL/GenBank/DDBJ databases">
        <title>Genome sequence Cadophora malorum strain M34.</title>
        <authorList>
            <person name="Stefanovic E."/>
            <person name="Vu D."/>
            <person name="Scully C."/>
            <person name="Dijksterhuis J."/>
            <person name="Roader J."/>
            <person name="Houbraken J."/>
        </authorList>
    </citation>
    <scope>NUCLEOTIDE SEQUENCE</scope>
    <source>
        <strain evidence="2">M34</strain>
    </source>
</reference>
<feature type="compositionally biased region" description="Low complexity" evidence="1">
    <location>
        <begin position="292"/>
        <end position="302"/>
    </location>
</feature>
<dbReference type="Proteomes" id="UP000664132">
    <property type="component" value="Unassembled WGS sequence"/>
</dbReference>
<comment type="caution">
    <text evidence="2">The sequence shown here is derived from an EMBL/GenBank/DDBJ whole genome shotgun (WGS) entry which is preliminary data.</text>
</comment>
<name>A0A8H7T6P9_9HELO</name>
<evidence type="ECO:0000313" key="2">
    <source>
        <dbReference type="EMBL" id="KAG4414142.1"/>
    </source>
</evidence>